<dbReference type="Pfam" id="PF03466">
    <property type="entry name" value="LysR_substrate"/>
    <property type="match status" value="1"/>
</dbReference>
<dbReference type="Gene3D" id="1.10.10.10">
    <property type="entry name" value="Winged helix-like DNA-binding domain superfamily/Winged helix DNA-binding domain"/>
    <property type="match status" value="1"/>
</dbReference>
<dbReference type="InterPro" id="IPR005119">
    <property type="entry name" value="LysR_subst-bd"/>
</dbReference>
<evidence type="ECO:0000256" key="4">
    <source>
        <dbReference type="ARBA" id="ARBA00023163"/>
    </source>
</evidence>
<dbReference type="Gene3D" id="3.40.190.290">
    <property type="match status" value="1"/>
</dbReference>
<dbReference type="InterPro" id="IPR050950">
    <property type="entry name" value="HTH-type_LysR_regulators"/>
</dbReference>
<evidence type="ECO:0000313" key="7">
    <source>
        <dbReference type="Proteomes" id="UP001191082"/>
    </source>
</evidence>
<evidence type="ECO:0000256" key="2">
    <source>
        <dbReference type="ARBA" id="ARBA00023015"/>
    </source>
</evidence>
<reference evidence="6 7" key="1">
    <citation type="submission" date="2019-05" db="EMBL/GenBank/DDBJ databases">
        <title>Marivita sp. nov. isolated from sea sediment.</title>
        <authorList>
            <person name="Kim W."/>
        </authorList>
    </citation>
    <scope>NUCLEOTIDE SEQUENCE [LARGE SCALE GENOMIC DNA]</scope>
    <source>
        <strain evidence="6 7">CAU 1492</strain>
    </source>
</reference>
<evidence type="ECO:0000256" key="1">
    <source>
        <dbReference type="ARBA" id="ARBA00009437"/>
    </source>
</evidence>
<dbReference type="InterPro" id="IPR036390">
    <property type="entry name" value="WH_DNA-bd_sf"/>
</dbReference>
<protein>
    <submittedName>
        <fullName evidence="6">LysR family transcriptional regulator</fullName>
    </submittedName>
</protein>
<name>A0ABY2XF84_9RHOB</name>
<evidence type="ECO:0000313" key="6">
    <source>
        <dbReference type="EMBL" id="TMV15318.1"/>
    </source>
</evidence>
<dbReference type="CDD" id="cd05466">
    <property type="entry name" value="PBP2_LTTR_substrate"/>
    <property type="match status" value="1"/>
</dbReference>
<dbReference type="SUPFAM" id="SSF53850">
    <property type="entry name" value="Periplasmic binding protein-like II"/>
    <property type="match status" value="1"/>
</dbReference>
<dbReference type="Proteomes" id="UP001191082">
    <property type="component" value="Unassembled WGS sequence"/>
</dbReference>
<dbReference type="InterPro" id="IPR000847">
    <property type="entry name" value="LysR_HTH_N"/>
</dbReference>
<keyword evidence="2" id="KW-0805">Transcription regulation</keyword>
<keyword evidence="4" id="KW-0804">Transcription</keyword>
<keyword evidence="3" id="KW-0238">DNA-binding</keyword>
<keyword evidence="7" id="KW-1185">Reference proteome</keyword>
<dbReference type="PANTHER" id="PTHR30419:SF8">
    <property type="entry name" value="NITROGEN ASSIMILATION TRANSCRIPTIONAL ACTIVATOR-RELATED"/>
    <property type="match status" value="1"/>
</dbReference>
<sequence>MPTNPTDTSYTALPREALRAGNLTLHKLHVFCMVARYGSVTRAAQHLSVAQPAVSAHLRSLEQSLDTKLVRKSGRNIELTLPGQRIHAWAEEIIQRSSEMFLDLADIERGVIGKIRMAASMVAGSYKLSDVVIAFKKENPLVHISLSVATPHVATEAVLSGDSDFGVTLIDHSRDTSRLKTELLWREPLYLVAASHSRLVGPVARREDLASIPLVTPPKGQMAMASELIDEALRAVGVAGTNSVLAFGHPESILNAIRADIGAGFVYQSTLPDDLTGSGLRIVETPDVEIAMPLYLIYDRNIRLSPVEKQLLERIRAAYKELV</sequence>
<accession>A0ABY2XF84</accession>
<evidence type="ECO:0000259" key="5">
    <source>
        <dbReference type="PROSITE" id="PS50931"/>
    </source>
</evidence>
<dbReference type="RefSeq" id="WP_138862665.1">
    <property type="nucleotide sequence ID" value="NZ_VCPC01000001.1"/>
</dbReference>
<dbReference type="PRINTS" id="PR00039">
    <property type="entry name" value="HTHLYSR"/>
</dbReference>
<gene>
    <name evidence="6" type="ORF">FGK64_04990</name>
</gene>
<dbReference type="EMBL" id="VCPC01000001">
    <property type="protein sequence ID" value="TMV15318.1"/>
    <property type="molecule type" value="Genomic_DNA"/>
</dbReference>
<dbReference type="Pfam" id="PF00126">
    <property type="entry name" value="HTH_1"/>
    <property type="match status" value="1"/>
</dbReference>
<dbReference type="InterPro" id="IPR036388">
    <property type="entry name" value="WH-like_DNA-bd_sf"/>
</dbReference>
<organism evidence="6 7">
    <name type="scientific">Arenibacterium halophilum</name>
    <dbReference type="NCBI Taxonomy" id="2583821"/>
    <lineage>
        <taxon>Bacteria</taxon>
        <taxon>Pseudomonadati</taxon>
        <taxon>Pseudomonadota</taxon>
        <taxon>Alphaproteobacteria</taxon>
        <taxon>Rhodobacterales</taxon>
        <taxon>Paracoccaceae</taxon>
        <taxon>Arenibacterium</taxon>
    </lineage>
</organism>
<dbReference type="PROSITE" id="PS50931">
    <property type="entry name" value="HTH_LYSR"/>
    <property type="match status" value="1"/>
</dbReference>
<comment type="caution">
    <text evidence="6">The sequence shown here is derived from an EMBL/GenBank/DDBJ whole genome shotgun (WGS) entry which is preliminary data.</text>
</comment>
<dbReference type="SUPFAM" id="SSF46785">
    <property type="entry name" value="Winged helix' DNA-binding domain"/>
    <property type="match status" value="1"/>
</dbReference>
<comment type="similarity">
    <text evidence="1">Belongs to the LysR transcriptional regulatory family.</text>
</comment>
<evidence type="ECO:0000256" key="3">
    <source>
        <dbReference type="ARBA" id="ARBA00023125"/>
    </source>
</evidence>
<dbReference type="PANTHER" id="PTHR30419">
    <property type="entry name" value="HTH-TYPE TRANSCRIPTIONAL REGULATOR YBHD"/>
    <property type="match status" value="1"/>
</dbReference>
<feature type="domain" description="HTH lysR-type" evidence="5">
    <location>
        <begin position="23"/>
        <end position="80"/>
    </location>
</feature>
<proteinExistence type="inferred from homology"/>